<dbReference type="InterPro" id="IPR007219">
    <property type="entry name" value="XnlR_reg_dom"/>
</dbReference>
<dbReference type="PROSITE" id="PS50048">
    <property type="entry name" value="ZN2_CY6_FUNGAL_2"/>
    <property type="match status" value="1"/>
</dbReference>
<evidence type="ECO:0000259" key="4">
    <source>
        <dbReference type="PROSITE" id="PS50048"/>
    </source>
</evidence>
<feature type="non-terminal residue" evidence="5">
    <location>
        <position position="659"/>
    </location>
</feature>
<name>A0A9P8VTZ5_9HYPO</name>
<dbReference type="InterPro" id="IPR053187">
    <property type="entry name" value="Notoamide_regulator"/>
</dbReference>
<dbReference type="GO" id="GO:0008270">
    <property type="term" value="F:zinc ion binding"/>
    <property type="evidence" value="ECO:0007669"/>
    <property type="project" value="InterPro"/>
</dbReference>
<dbReference type="AlphaFoldDB" id="A0A9P8VTZ5"/>
<evidence type="ECO:0000313" key="5">
    <source>
        <dbReference type="EMBL" id="KAH6871981.1"/>
    </source>
</evidence>
<dbReference type="Proteomes" id="UP000777438">
    <property type="component" value="Unassembled WGS sequence"/>
</dbReference>
<dbReference type="PANTHER" id="PTHR47256:SF3">
    <property type="entry name" value="ZN(II)2CYS6 TRANSCRIPTION FACTOR (EUROFUNG)"/>
    <property type="match status" value="1"/>
</dbReference>
<dbReference type="EMBL" id="JAGPYM010000048">
    <property type="protein sequence ID" value="KAH6871981.1"/>
    <property type="molecule type" value="Genomic_DNA"/>
</dbReference>
<evidence type="ECO:0000256" key="1">
    <source>
        <dbReference type="ARBA" id="ARBA00022723"/>
    </source>
</evidence>
<evidence type="ECO:0000256" key="2">
    <source>
        <dbReference type="ARBA" id="ARBA00023242"/>
    </source>
</evidence>
<dbReference type="GO" id="GO:0006351">
    <property type="term" value="P:DNA-templated transcription"/>
    <property type="evidence" value="ECO:0007669"/>
    <property type="project" value="InterPro"/>
</dbReference>
<keyword evidence="2" id="KW-0539">Nucleus</keyword>
<dbReference type="Pfam" id="PF04082">
    <property type="entry name" value="Fungal_trans"/>
    <property type="match status" value="1"/>
</dbReference>
<dbReference type="InterPro" id="IPR001138">
    <property type="entry name" value="Zn2Cys6_DnaBD"/>
</dbReference>
<dbReference type="PANTHER" id="PTHR47256">
    <property type="entry name" value="ZN(II)2CYS6 TRANSCRIPTION FACTOR (EUROFUNG)-RELATED"/>
    <property type="match status" value="1"/>
</dbReference>
<dbReference type="SMART" id="SM00066">
    <property type="entry name" value="GAL4"/>
    <property type="match status" value="1"/>
</dbReference>
<dbReference type="CDD" id="cd12148">
    <property type="entry name" value="fungal_TF_MHR"/>
    <property type="match status" value="1"/>
</dbReference>
<dbReference type="InterPro" id="IPR036864">
    <property type="entry name" value="Zn2-C6_fun-type_DNA-bd_sf"/>
</dbReference>
<evidence type="ECO:0000313" key="6">
    <source>
        <dbReference type="Proteomes" id="UP000777438"/>
    </source>
</evidence>
<keyword evidence="1" id="KW-0479">Metal-binding</keyword>
<dbReference type="GO" id="GO:0003677">
    <property type="term" value="F:DNA binding"/>
    <property type="evidence" value="ECO:0007669"/>
    <property type="project" value="InterPro"/>
</dbReference>
<reference evidence="5 6" key="1">
    <citation type="journal article" date="2021" name="Nat. Commun.">
        <title>Genetic determinants of endophytism in the Arabidopsis root mycobiome.</title>
        <authorList>
            <person name="Mesny F."/>
            <person name="Miyauchi S."/>
            <person name="Thiergart T."/>
            <person name="Pickel B."/>
            <person name="Atanasova L."/>
            <person name="Karlsson M."/>
            <person name="Huettel B."/>
            <person name="Barry K.W."/>
            <person name="Haridas S."/>
            <person name="Chen C."/>
            <person name="Bauer D."/>
            <person name="Andreopoulos W."/>
            <person name="Pangilinan J."/>
            <person name="LaButti K."/>
            <person name="Riley R."/>
            <person name="Lipzen A."/>
            <person name="Clum A."/>
            <person name="Drula E."/>
            <person name="Henrissat B."/>
            <person name="Kohler A."/>
            <person name="Grigoriev I.V."/>
            <person name="Martin F.M."/>
            <person name="Hacquard S."/>
        </authorList>
    </citation>
    <scope>NUCLEOTIDE SEQUENCE [LARGE SCALE GENOMIC DNA]</scope>
    <source>
        <strain evidence="5 6">MPI-CAGE-CH-0241</strain>
    </source>
</reference>
<dbReference type="GO" id="GO:0000981">
    <property type="term" value="F:DNA-binding transcription factor activity, RNA polymerase II-specific"/>
    <property type="evidence" value="ECO:0007669"/>
    <property type="project" value="InterPro"/>
</dbReference>
<keyword evidence="6" id="KW-1185">Reference proteome</keyword>
<comment type="caution">
    <text evidence="5">The sequence shown here is derived from an EMBL/GenBank/DDBJ whole genome shotgun (WGS) entry which is preliminary data.</text>
</comment>
<dbReference type="PROSITE" id="PS00463">
    <property type="entry name" value="ZN2_CY6_FUNGAL_1"/>
    <property type="match status" value="1"/>
</dbReference>
<proteinExistence type="predicted"/>
<feature type="region of interest" description="Disordered" evidence="3">
    <location>
        <begin position="1"/>
        <end position="31"/>
    </location>
</feature>
<dbReference type="CDD" id="cd00067">
    <property type="entry name" value="GAL4"/>
    <property type="match status" value="1"/>
</dbReference>
<dbReference type="SUPFAM" id="SSF57701">
    <property type="entry name" value="Zn2/Cys6 DNA-binding domain"/>
    <property type="match status" value="1"/>
</dbReference>
<evidence type="ECO:0000256" key="3">
    <source>
        <dbReference type="SAM" id="MobiDB-lite"/>
    </source>
</evidence>
<dbReference type="Gene3D" id="4.10.240.10">
    <property type="entry name" value="Zn(2)-C6 fungal-type DNA-binding domain"/>
    <property type="match status" value="1"/>
</dbReference>
<organism evidence="5 6">
    <name type="scientific">Thelonectria olida</name>
    <dbReference type="NCBI Taxonomy" id="1576542"/>
    <lineage>
        <taxon>Eukaryota</taxon>
        <taxon>Fungi</taxon>
        <taxon>Dikarya</taxon>
        <taxon>Ascomycota</taxon>
        <taxon>Pezizomycotina</taxon>
        <taxon>Sordariomycetes</taxon>
        <taxon>Hypocreomycetidae</taxon>
        <taxon>Hypocreales</taxon>
        <taxon>Nectriaceae</taxon>
        <taxon>Thelonectria</taxon>
    </lineage>
</organism>
<sequence>PRSMRKLLPKSSGKEDRTPEEPPPVLGRRRRQQVSIACHACRRRKTKCDNRRPECSQCIRFRTECHFAAPEAKGQRDALEGPSQTDVHLRTIFDLLRRSSADESVEILDKIRLAPSVDDFVKTFEATSLLLLRVPQRIRDPSSLPAEASHQRLPLVNNGPLLSIESLSISDDLAARFAGGLLPVAHWTTLSVDNRYLTHLLNLFFSWDNTLSRIIHRTMFLKDIKSQETSGLTFCSKFLIHSILAISHLYISQGASPRQFSDFRSRGRSFADEALRMLEQERFNTSIPLAQGLALLWIYEANYGDEGRGGALLNDFYRVHEALGASDVESPEKYDAFDFEFRMEWQAVSFVSWGFFCLEMRISLTFSREMRIRRPKISKTFVDAYSSMFADPGASECSWFPYPGPHQRQPSYFRDLITYECQLAELVWEASWFFALSKANAPLPDYNAVKAIYDKLLAWNMGATQRFLLNSRLLPSILFLDATFEMVLLELLNCLCRFPSHHINGQTLASTRASYGASVISNLWVYRAAYGLRHEYWLKQACFSAATAVLLRLGDNPSLSKTMVMACQLLYAMGEYLPVANKCLLAIKVLAQGQGIHLPKPCRIIFSGLAVRTGKIVVRNVRLVDLGQSQNGVGPSAGSHEVAFSSRIEGIWSHTAGAT</sequence>
<protein>
    <recommendedName>
        <fullName evidence="4">Zn(2)-C6 fungal-type domain-containing protein</fullName>
    </recommendedName>
</protein>
<feature type="domain" description="Zn(2)-C6 fungal-type" evidence="4">
    <location>
        <begin position="37"/>
        <end position="67"/>
    </location>
</feature>
<dbReference type="OrthoDB" id="5595695at2759"/>
<gene>
    <name evidence="5" type="ORF">B0T10DRAFT_499978</name>
</gene>
<dbReference type="Pfam" id="PF00172">
    <property type="entry name" value="Zn_clus"/>
    <property type="match status" value="1"/>
</dbReference>
<accession>A0A9P8VTZ5</accession>